<sequence>MIDSRPPAVNEHPRPSTGELPEMRLDLRADDDGTVHLRYAEPLAAFDPAVIRHLARHAVQTPDRPIYGQRRRGADGAPGDWQTVSFAEAHAAATGIGQWLIDQGLGPRDTVLIASGNSIGHALMRLACLAAGVTACPVSANYALMGGGYERLRYVMDLVEPRVVFAEDSGRLGPALEAIAGDGTEHIAVTADPSGINADAVAWESVREYPAGEEIRARIAATDVDEHAVYVLTSGSTGMPKAVVQTQRMLTTNLFQAYQVLGGMSGWDDVMLDWLPWSHVSGAFNLLAAAVFGGTLYIDEGKPAPGLFEETLHNLREISVPYFCNVPAGFAMLIDELEADEELQKRFFAKLRMVLYGGAGLPQPLLDRLQRMAQAQTGRSVFTTTGYGATETASGCMAIYFHTDKVGIGLPMPGLDVKLVPHGDRYEIRLKGDNVMSGYLNNPEATAQSFDKDGFYRTGDAARFHDEAAPEKGLYFAGRLAEEFKLGTGTWIYAGQVRARVIEALSPVITDLLLCGLGRDYLAVLGVPSPAGLREIAGQPEAAPDTLVTNPAVIAHVRQALEAWNAGNPGSSTAIRRFAFMREPPSAARHELSDKGTVNQLLAAENRPEEIDALYAESPDPHVIVI</sequence>
<gene>
    <name evidence="3" type="ORF">V3330_09605</name>
</gene>
<name>A0AAW9REP5_9GAMM</name>
<dbReference type="InterPro" id="IPR042099">
    <property type="entry name" value="ANL_N_sf"/>
</dbReference>
<dbReference type="Proteomes" id="UP001359886">
    <property type="component" value="Unassembled WGS sequence"/>
</dbReference>
<keyword evidence="4" id="KW-1185">Reference proteome</keyword>
<dbReference type="PROSITE" id="PS00455">
    <property type="entry name" value="AMP_BINDING"/>
    <property type="match status" value="1"/>
</dbReference>
<feature type="domain" description="AMP-dependent synthetase/ligase" evidence="2">
    <location>
        <begin position="55"/>
        <end position="440"/>
    </location>
</feature>
<dbReference type="InterPro" id="IPR000873">
    <property type="entry name" value="AMP-dep_synth/lig_dom"/>
</dbReference>
<dbReference type="EMBL" id="JAZHOG010000005">
    <property type="protein sequence ID" value="MEJ8567879.1"/>
    <property type="molecule type" value="Genomic_DNA"/>
</dbReference>
<dbReference type="Gene3D" id="3.40.50.12780">
    <property type="entry name" value="N-terminal domain of ligase-like"/>
    <property type="match status" value="1"/>
</dbReference>
<proteinExistence type="predicted"/>
<organism evidence="3 4">
    <name type="scientific">Elongatibacter sediminis</name>
    <dbReference type="NCBI Taxonomy" id="3119006"/>
    <lineage>
        <taxon>Bacteria</taxon>
        <taxon>Pseudomonadati</taxon>
        <taxon>Pseudomonadota</taxon>
        <taxon>Gammaproteobacteria</taxon>
        <taxon>Chromatiales</taxon>
        <taxon>Wenzhouxiangellaceae</taxon>
        <taxon>Elongatibacter</taxon>
    </lineage>
</organism>
<dbReference type="AlphaFoldDB" id="A0AAW9REP5"/>
<evidence type="ECO:0000259" key="2">
    <source>
        <dbReference type="Pfam" id="PF00501"/>
    </source>
</evidence>
<dbReference type="SUPFAM" id="SSF56801">
    <property type="entry name" value="Acetyl-CoA synthetase-like"/>
    <property type="match status" value="1"/>
</dbReference>
<dbReference type="PANTHER" id="PTHR43201">
    <property type="entry name" value="ACYL-COA SYNTHETASE"/>
    <property type="match status" value="1"/>
</dbReference>
<comment type="caution">
    <text evidence="3">The sequence shown here is derived from an EMBL/GenBank/DDBJ whole genome shotgun (WGS) entry which is preliminary data.</text>
</comment>
<dbReference type="GO" id="GO:0031956">
    <property type="term" value="F:medium-chain fatty acid-CoA ligase activity"/>
    <property type="evidence" value="ECO:0007669"/>
    <property type="project" value="TreeGrafter"/>
</dbReference>
<evidence type="ECO:0000256" key="1">
    <source>
        <dbReference type="SAM" id="MobiDB-lite"/>
    </source>
</evidence>
<dbReference type="RefSeq" id="WP_354695258.1">
    <property type="nucleotide sequence ID" value="NZ_JAZHOG010000005.1"/>
</dbReference>
<protein>
    <submittedName>
        <fullName evidence="3">AMP-binding protein</fullName>
    </submittedName>
</protein>
<evidence type="ECO:0000313" key="3">
    <source>
        <dbReference type="EMBL" id="MEJ8567879.1"/>
    </source>
</evidence>
<dbReference type="Pfam" id="PF00501">
    <property type="entry name" value="AMP-binding"/>
    <property type="match status" value="1"/>
</dbReference>
<accession>A0AAW9REP5</accession>
<dbReference type="InterPro" id="IPR020845">
    <property type="entry name" value="AMP-binding_CS"/>
</dbReference>
<reference evidence="3 4" key="1">
    <citation type="submission" date="2024-02" db="EMBL/GenBank/DDBJ databases">
        <title>A novel Wenzhouxiangellaceae bacterium, isolated from coastal sediments.</title>
        <authorList>
            <person name="Du Z.-J."/>
            <person name="Ye Y.-Q."/>
            <person name="Zhang X.-Y."/>
        </authorList>
    </citation>
    <scope>NUCLEOTIDE SEQUENCE [LARGE SCALE GENOMIC DNA]</scope>
    <source>
        <strain evidence="3 4">CH-27</strain>
    </source>
</reference>
<evidence type="ECO:0000313" key="4">
    <source>
        <dbReference type="Proteomes" id="UP001359886"/>
    </source>
</evidence>
<dbReference type="GO" id="GO:0006631">
    <property type="term" value="P:fatty acid metabolic process"/>
    <property type="evidence" value="ECO:0007669"/>
    <property type="project" value="TreeGrafter"/>
</dbReference>
<feature type="region of interest" description="Disordered" evidence="1">
    <location>
        <begin position="1"/>
        <end position="20"/>
    </location>
</feature>
<dbReference type="PANTHER" id="PTHR43201:SF32">
    <property type="entry name" value="2-SUCCINYLBENZOATE--COA LIGASE, CHLOROPLASTIC_PEROXISOMAL"/>
    <property type="match status" value="1"/>
</dbReference>